<reference evidence="1 2" key="1">
    <citation type="submission" date="2016-08" db="EMBL/GenBank/DDBJ databases">
        <authorList>
            <consortium name="Lentinula edodes genome sequencing consortium"/>
            <person name="Sakamoto Y."/>
            <person name="Nakade K."/>
            <person name="Sato S."/>
            <person name="Yoshida Y."/>
            <person name="Miyazaki K."/>
            <person name="Natsume S."/>
            <person name="Konno N."/>
        </authorList>
    </citation>
    <scope>NUCLEOTIDE SEQUENCE [LARGE SCALE GENOMIC DNA]</scope>
    <source>
        <strain evidence="1 2">NBRC 111202</strain>
    </source>
</reference>
<gene>
    <name evidence="1" type="ORF">LENED_001170</name>
</gene>
<comment type="caution">
    <text evidence="1">The sequence shown here is derived from an EMBL/GenBank/DDBJ whole genome shotgun (WGS) entry which is preliminary data.</text>
</comment>
<protein>
    <submittedName>
        <fullName evidence="1">Uncharacterized protein</fullName>
    </submittedName>
</protein>
<sequence>MAWNLSGTRTRYIPRAGHSLPTHTEELRDCDPTYSSRIYSRILPIYRKPRMTLINLLDSTYGCGPLLCLSDVISDFHYNDVFFSGFQYTHTLSRGNYV</sequence>
<accession>A0A1Q3DXP6</accession>
<dbReference type="Proteomes" id="UP000188533">
    <property type="component" value="Unassembled WGS sequence"/>
</dbReference>
<dbReference type="AlphaFoldDB" id="A0A1Q3DXP6"/>
<organism evidence="1 2">
    <name type="scientific">Lentinula edodes</name>
    <name type="common">Shiitake mushroom</name>
    <name type="synonym">Lentinus edodes</name>
    <dbReference type="NCBI Taxonomy" id="5353"/>
    <lineage>
        <taxon>Eukaryota</taxon>
        <taxon>Fungi</taxon>
        <taxon>Dikarya</taxon>
        <taxon>Basidiomycota</taxon>
        <taxon>Agaricomycotina</taxon>
        <taxon>Agaricomycetes</taxon>
        <taxon>Agaricomycetidae</taxon>
        <taxon>Agaricales</taxon>
        <taxon>Marasmiineae</taxon>
        <taxon>Omphalotaceae</taxon>
        <taxon>Lentinula</taxon>
    </lineage>
</organism>
<reference evidence="1 2" key="2">
    <citation type="submission" date="2017-02" db="EMBL/GenBank/DDBJ databases">
        <title>A genome survey and senescence transcriptome analysis in Lentinula edodes.</title>
        <authorList>
            <person name="Sakamoto Y."/>
            <person name="Nakade K."/>
            <person name="Sato S."/>
            <person name="Yoshida Y."/>
            <person name="Miyazaki K."/>
            <person name="Natsume S."/>
            <person name="Konno N."/>
        </authorList>
    </citation>
    <scope>NUCLEOTIDE SEQUENCE [LARGE SCALE GENOMIC DNA]</scope>
    <source>
        <strain evidence="1 2">NBRC 111202</strain>
    </source>
</reference>
<name>A0A1Q3DXP6_LENED</name>
<keyword evidence="2" id="KW-1185">Reference proteome</keyword>
<evidence type="ECO:0000313" key="1">
    <source>
        <dbReference type="EMBL" id="GAV99695.1"/>
    </source>
</evidence>
<evidence type="ECO:0000313" key="2">
    <source>
        <dbReference type="Proteomes" id="UP000188533"/>
    </source>
</evidence>
<proteinExistence type="predicted"/>
<dbReference type="EMBL" id="BDGU01000016">
    <property type="protein sequence ID" value="GAV99695.1"/>
    <property type="molecule type" value="Genomic_DNA"/>
</dbReference>